<evidence type="ECO:0000256" key="1">
    <source>
        <dbReference type="ARBA" id="ARBA00004370"/>
    </source>
</evidence>
<comment type="similarity">
    <text evidence="10">Belongs to the MDM34 family.</text>
</comment>
<reference evidence="13 14" key="1">
    <citation type="submission" date="2020-06" db="EMBL/GenBank/DDBJ databases">
        <title>The yeast mating-type switching endonuclease HO is a domesticated member of an unorthodox homing genetic element family.</title>
        <authorList>
            <person name="Coughlan A.Y."/>
            <person name="Lombardi L."/>
            <person name="Braun-Galleani S."/>
            <person name="Martos A.R."/>
            <person name="Galeote V."/>
            <person name="Bigey F."/>
            <person name="Dequin S."/>
            <person name="Byrne K.P."/>
            <person name="Wolfe K.H."/>
        </authorList>
    </citation>
    <scope>NUCLEOTIDE SEQUENCE [LARGE SCALE GENOMIC DNA]</scope>
    <source>
        <strain evidence="13 14">CBS2947</strain>
    </source>
</reference>
<dbReference type="GO" id="GO:1990456">
    <property type="term" value="P:mitochondrion-endoplasmic reticulum membrane tethering"/>
    <property type="evidence" value="ECO:0007669"/>
    <property type="project" value="TreeGrafter"/>
</dbReference>
<keyword evidence="3 10" id="KW-1134">Transmembrane beta strand</keyword>
<keyword evidence="7" id="KW-0446">Lipid-binding</keyword>
<keyword evidence="2" id="KW-0813">Transport</keyword>
<evidence type="ECO:0000256" key="5">
    <source>
        <dbReference type="ARBA" id="ARBA00022787"/>
    </source>
</evidence>
<evidence type="ECO:0000259" key="12">
    <source>
        <dbReference type="PROSITE" id="PS51847"/>
    </source>
</evidence>
<dbReference type="HAMAP" id="MF_03105">
    <property type="entry name" value="Mdm34"/>
    <property type="match status" value="1"/>
</dbReference>
<proteinExistence type="inferred from homology"/>
<accession>A0A7H9HRZ8</accession>
<gene>
    <name evidence="10" type="primary">MDM34</name>
    <name evidence="13" type="ORF">HG537_0D00710</name>
</gene>
<dbReference type="GO" id="GO:0015914">
    <property type="term" value="P:phospholipid transport"/>
    <property type="evidence" value="ECO:0007669"/>
    <property type="project" value="TreeGrafter"/>
</dbReference>
<evidence type="ECO:0000313" key="13">
    <source>
        <dbReference type="EMBL" id="QLQ80071.1"/>
    </source>
</evidence>
<dbReference type="GO" id="GO:0008289">
    <property type="term" value="F:lipid binding"/>
    <property type="evidence" value="ECO:0007669"/>
    <property type="project" value="UniProtKB-KW"/>
</dbReference>
<feature type="region of interest" description="Disordered" evidence="11">
    <location>
        <begin position="26"/>
        <end position="61"/>
    </location>
</feature>
<feature type="region of interest" description="Disordered" evidence="11">
    <location>
        <begin position="387"/>
        <end position="451"/>
    </location>
</feature>
<evidence type="ECO:0000256" key="2">
    <source>
        <dbReference type="ARBA" id="ARBA00022448"/>
    </source>
</evidence>
<evidence type="ECO:0000313" key="14">
    <source>
        <dbReference type="Proteomes" id="UP000510647"/>
    </source>
</evidence>
<comment type="subcellular location">
    <subcellularLocation>
        <location evidence="1">Membrane</location>
    </subcellularLocation>
    <subcellularLocation>
        <location evidence="10">Mitochondrion outer membrane</location>
        <topology evidence="10">Multi-pass membrane protein</topology>
    </subcellularLocation>
    <text evidence="10">The ERMES/MDM complex localizes to a few discrete foci (around 10 per single cell), that represent mitochondria-endoplasmic reticulum junctions. These foci are often found next to mtDNA nucleoids.</text>
</comment>
<keyword evidence="4 10" id="KW-0812">Transmembrane</keyword>
<dbReference type="InterPro" id="IPR031468">
    <property type="entry name" value="SMP_LBD"/>
</dbReference>
<dbReference type="AlphaFoldDB" id="A0A7H9HRZ8"/>
<comment type="function">
    <text evidence="10">Component of the ERMES/MDM complex, which serves as a molecular tether to connect the endoplasmic reticulum (ER) and mitochondria. Components of this complex are involved in the control of mitochondrial shape and protein biogenesis, and function in nonvesicular lipid trafficking between the ER and mitochondria. MDM34 is required for the interaction of the ER-resident membrane protein MMM1 and the outer mitochondrial membrane-resident beta-barrel protein MDM10.</text>
</comment>
<evidence type="ECO:0000256" key="6">
    <source>
        <dbReference type="ARBA" id="ARBA00023055"/>
    </source>
</evidence>
<dbReference type="InterPro" id="IPR058825">
    <property type="entry name" value="MDM34_N"/>
</dbReference>
<dbReference type="GO" id="GO:0032865">
    <property type="term" value="C:ERMES complex"/>
    <property type="evidence" value="ECO:0007669"/>
    <property type="project" value="UniProtKB-UniRule"/>
</dbReference>
<feature type="compositionally biased region" description="Polar residues" evidence="11">
    <location>
        <begin position="26"/>
        <end position="51"/>
    </location>
</feature>
<evidence type="ECO:0000256" key="4">
    <source>
        <dbReference type="ARBA" id="ARBA00022692"/>
    </source>
</evidence>
<dbReference type="OrthoDB" id="17927at2759"/>
<feature type="compositionally biased region" description="Low complexity" evidence="11">
    <location>
        <begin position="405"/>
        <end position="418"/>
    </location>
</feature>
<dbReference type="PANTHER" id="PTHR28185">
    <property type="entry name" value="MITOCHONDRIAL DISTRIBUTION AND MORPHOLOGY PROTEIN 34"/>
    <property type="match status" value="1"/>
</dbReference>
<dbReference type="GO" id="GO:0007005">
    <property type="term" value="P:mitochondrion organization"/>
    <property type="evidence" value="ECO:0007669"/>
    <property type="project" value="InterPro"/>
</dbReference>
<keyword evidence="9 10" id="KW-0472">Membrane</keyword>
<evidence type="ECO:0000256" key="10">
    <source>
        <dbReference type="HAMAP-Rule" id="MF_03105"/>
    </source>
</evidence>
<dbReference type="Proteomes" id="UP000510647">
    <property type="component" value="Chromosome 4"/>
</dbReference>
<evidence type="ECO:0000256" key="7">
    <source>
        <dbReference type="ARBA" id="ARBA00023121"/>
    </source>
</evidence>
<evidence type="ECO:0000256" key="8">
    <source>
        <dbReference type="ARBA" id="ARBA00023128"/>
    </source>
</evidence>
<keyword evidence="14" id="KW-1185">Reference proteome</keyword>
<dbReference type="Pfam" id="PF26545">
    <property type="entry name" value="Mdm34_N"/>
    <property type="match status" value="1"/>
</dbReference>
<feature type="compositionally biased region" description="Low complexity" evidence="11">
    <location>
        <begin position="52"/>
        <end position="61"/>
    </location>
</feature>
<organism evidence="13 14">
    <name type="scientific">Torulaspora globosa</name>
    <dbReference type="NCBI Taxonomy" id="48254"/>
    <lineage>
        <taxon>Eukaryota</taxon>
        <taxon>Fungi</taxon>
        <taxon>Dikarya</taxon>
        <taxon>Ascomycota</taxon>
        <taxon>Saccharomycotina</taxon>
        <taxon>Saccharomycetes</taxon>
        <taxon>Saccharomycetales</taxon>
        <taxon>Saccharomycetaceae</taxon>
        <taxon>Torulaspora</taxon>
    </lineage>
</organism>
<dbReference type="PANTHER" id="PTHR28185:SF1">
    <property type="entry name" value="MITOCHONDRIAL DISTRIBUTION AND MORPHOLOGY PROTEIN 34"/>
    <property type="match status" value="1"/>
</dbReference>
<keyword evidence="6" id="KW-0445">Lipid transport</keyword>
<comment type="domain">
    <text evidence="10">Lacks alpha-helical transmembrane segments, suggesting that it resides in the membrane via beta-sheet conformations similar to those predicted for other outer membrane proteins and porin.</text>
</comment>
<keyword evidence="5 10" id="KW-1000">Mitochondrion outer membrane</keyword>
<evidence type="ECO:0000256" key="9">
    <source>
        <dbReference type="ARBA" id="ARBA00023136"/>
    </source>
</evidence>
<comment type="subunit">
    <text evidence="10">Component of the ER-mitochondria encounter structure (ERMES) or MDM complex, composed of MMM1, MDM10, MDM12 and MDM34.</text>
</comment>
<evidence type="ECO:0000256" key="11">
    <source>
        <dbReference type="SAM" id="MobiDB-lite"/>
    </source>
</evidence>
<dbReference type="EMBL" id="CP059270">
    <property type="protein sequence ID" value="QLQ80071.1"/>
    <property type="molecule type" value="Genomic_DNA"/>
</dbReference>
<keyword evidence="8 10" id="KW-0496">Mitochondrion</keyword>
<name>A0A7H9HRZ8_9SACH</name>
<evidence type="ECO:0000256" key="3">
    <source>
        <dbReference type="ARBA" id="ARBA00022452"/>
    </source>
</evidence>
<dbReference type="InterPro" id="IPR027536">
    <property type="entry name" value="MDM34"/>
</dbReference>
<sequence>MSFRFNPESFKDNSFNEEIRAKLTKALNSSSGSSTPTMVETASSDKSSGKMSTVGTTSGSETSMRSRKLDILKSDIIVSKVNFPTMPKLEILDLDISAQPRSLVKGICKISCMDAMLQIQTEIEGNLLLVYSEYSPEFTTPTLNCKGSFTIPITMVFSGVQLEAITNIFVKNSGIGISFNDVNLDFDFNCSIKILQSTIEKRLKKSMQSLFKDVLPKVIFNMSQSLFTAETGVSKPAEAATGDEETYSSSPAPKVIFEETDMQELSAANMLRLSTLISSRQTLSLQATVLNVPSTIPGCLERQNLHRFNSRIPSLSNYYAAYKDPERHAALMKRTSSTLAIHPPSSLRSRNLLPERVLQENAYDLKTIASIQSRIFDRGADDNVRPRRRKFTLKRKRKSKEEVPTETSDSGVSSGTDTFVSTPEPATPVTEDTEQSTMQTPTIPANPMLPLKLPTSIRPNYFSRLERTLPPLETGRDKASTRPELHRLHSSLYSPLSRHASMLISGKELSEPKQLLEPKGLNLLCLNRHARKWGNDEEPPPYQI</sequence>
<dbReference type="PROSITE" id="PS51847">
    <property type="entry name" value="SMP"/>
    <property type="match status" value="1"/>
</dbReference>
<feature type="domain" description="SMP-LTD" evidence="12">
    <location>
        <begin position="1"/>
        <end position="224"/>
    </location>
</feature>
<feature type="compositionally biased region" description="Basic residues" evidence="11">
    <location>
        <begin position="387"/>
        <end position="398"/>
    </location>
</feature>
<protein>
    <recommendedName>
        <fullName evidence="10">Mitochondrial distribution and morphology protein 34</fullName>
    </recommendedName>
</protein>